<protein>
    <submittedName>
        <fullName evidence="4">GNAT family N-acetyltransferase</fullName>
    </submittedName>
</protein>
<dbReference type="Gene3D" id="3.40.630.30">
    <property type="match status" value="1"/>
</dbReference>
<organism evidence="4 5">
    <name type="scientific">Pelagibaculum spongiae</name>
    <dbReference type="NCBI Taxonomy" id="2080658"/>
    <lineage>
        <taxon>Bacteria</taxon>
        <taxon>Pseudomonadati</taxon>
        <taxon>Pseudomonadota</taxon>
        <taxon>Gammaproteobacteria</taxon>
        <taxon>Oceanospirillales</taxon>
        <taxon>Pelagibaculum</taxon>
    </lineage>
</organism>
<evidence type="ECO:0000256" key="1">
    <source>
        <dbReference type="ARBA" id="ARBA00022679"/>
    </source>
</evidence>
<dbReference type="PROSITE" id="PS51186">
    <property type="entry name" value="GNAT"/>
    <property type="match status" value="1"/>
</dbReference>
<dbReference type="InterPro" id="IPR000182">
    <property type="entry name" value="GNAT_dom"/>
</dbReference>
<dbReference type="AlphaFoldDB" id="A0A2V1GW34"/>
<reference evidence="4 5" key="1">
    <citation type="submission" date="2018-04" db="EMBL/GenBank/DDBJ databases">
        <title>Thalassorhabdus spongiae gen. nov., sp. nov., isolated from a marine sponge in South-West Iceland.</title>
        <authorList>
            <person name="Knobloch S."/>
            <person name="Daussin A."/>
            <person name="Johannsson R."/>
            <person name="Marteinsson V.T."/>
        </authorList>
    </citation>
    <scope>NUCLEOTIDE SEQUENCE [LARGE SCALE GENOMIC DNA]</scope>
    <source>
        <strain evidence="4 5">Hp12</strain>
    </source>
</reference>
<accession>A0A2V1GW34</accession>
<keyword evidence="2" id="KW-0012">Acyltransferase</keyword>
<dbReference type="SUPFAM" id="SSF55729">
    <property type="entry name" value="Acyl-CoA N-acyltransferases (Nat)"/>
    <property type="match status" value="1"/>
</dbReference>
<dbReference type="PANTHER" id="PTHR43420:SF44">
    <property type="entry name" value="ACETYLTRANSFERASE YPEA"/>
    <property type="match status" value="1"/>
</dbReference>
<dbReference type="Pfam" id="PF00583">
    <property type="entry name" value="Acetyltransf_1"/>
    <property type="match status" value="1"/>
</dbReference>
<dbReference type="PANTHER" id="PTHR43420">
    <property type="entry name" value="ACETYLTRANSFERASE"/>
    <property type="match status" value="1"/>
</dbReference>
<name>A0A2V1GW34_9GAMM</name>
<evidence type="ECO:0000313" key="4">
    <source>
        <dbReference type="EMBL" id="PVZ70615.1"/>
    </source>
</evidence>
<dbReference type="CDD" id="cd04301">
    <property type="entry name" value="NAT_SF"/>
    <property type="match status" value="1"/>
</dbReference>
<keyword evidence="5" id="KW-1185">Reference proteome</keyword>
<dbReference type="OrthoDB" id="1821130at2"/>
<dbReference type="RefSeq" id="WP_116686686.1">
    <property type="nucleotide sequence ID" value="NZ_CAWNYD010000002.1"/>
</dbReference>
<sequence>MSFSVCGKKLEKVQFEYLPINFSQDKDICLSFRRDAHMVSFGCLDNYDPANTLQWYQKLLRIYPEGFVHVWLNRQIIGQLEFNATLTAPNGQAGGYVYFIYLIPEYRGCGFGKQLLDYATQHLVSKGCKQAALRYIEGNYRAENLYLKNGWVKQGLLKSSPQLMVKDLTGENNEN</sequence>
<dbReference type="InterPro" id="IPR050680">
    <property type="entry name" value="YpeA/RimI_acetyltransf"/>
</dbReference>
<keyword evidence="1 4" id="KW-0808">Transferase</keyword>
<comment type="caution">
    <text evidence="4">The sequence shown here is derived from an EMBL/GenBank/DDBJ whole genome shotgun (WGS) entry which is preliminary data.</text>
</comment>
<feature type="domain" description="N-acetyltransferase" evidence="3">
    <location>
        <begin position="30"/>
        <end position="169"/>
    </location>
</feature>
<gene>
    <name evidence="4" type="ORF">DC094_08545</name>
</gene>
<evidence type="ECO:0000259" key="3">
    <source>
        <dbReference type="PROSITE" id="PS51186"/>
    </source>
</evidence>
<dbReference type="GO" id="GO:0016747">
    <property type="term" value="F:acyltransferase activity, transferring groups other than amino-acyl groups"/>
    <property type="evidence" value="ECO:0007669"/>
    <property type="project" value="InterPro"/>
</dbReference>
<dbReference type="Proteomes" id="UP000244906">
    <property type="component" value="Unassembled WGS sequence"/>
</dbReference>
<dbReference type="EMBL" id="QDDL01000002">
    <property type="protein sequence ID" value="PVZ70615.1"/>
    <property type="molecule type" value="Genomic_DNA"/>
</dbReference>
<dbReference type="InterPro" id="IPR016181">
    <property type="entry name" value="Acyl_CoA_acyltransferase"/>
</dbReference>
<proteinExistence type="predicted"/>
<evidence type="ECO:0000313" key="5">
    <source>
        <dbReference type="Proteomes" id="UP000244906"/>
    </source>
</evidence>
<evidence type="ECO:0000256" key="2">
    <source>
        <dbReference type="ARBA" id="ARBA00023315"/>
    </source>
</evidence>